<keyword evidence="4" id="KW-1185">Reference proteome</keyword>
<evidence type="ECO:0000259" key="2">
    <source>
        <dbReference type="Pfam" id="PF00144"/>
    </source>
</evidence>
<proteinExistence type="predicted"/>
<comment type="caution">
    <text evidence="3">The sequence shown here is derived from an EMBL/GenBank/DDBJ whole genome shotgun (WGS) entry which is preliminary data.</text>
</comment>
<sequence length="375" mass="41877">MKSIKILFITLLTFFLVTACGGGGDAPAQLKNLSPDFPVLTPVAATLEQTLDDYLDKNQDGKAAGLSILVRKNGQVVYQKSRGMADIAAQKPVENSTGFHIAALSKTFCVLAIMQLREQGRLHLNDSILKYLPELPETWRAITVERLLSHRSGIYDYIMDLRPKGSVGDLNSQLMLEYFVKNPVLKAIPGTKTEYNNSAYVMLAEIVERASGMEFSKYMENYIFSPSGMIDTYINDAHRPLKEKDALNYGLRDDWYGIHLYTQGDNNQVSSTNDFNHFFDALAFGRIVSIESLVLMAQAQVVLDGREYGYGLAIDGYVNGAPQLSLRAMRDGYATLFVIDQAYGVEYVVLANGGERAAMDQINIRLLIERFYKIN</sequence>
<protein>
    <recommendedName>
        <fullName evidence="2">Beta-lactamase-related domain-containing protein</fullName>
    </recommendedName>
</protein>
<dbReference type="InterPro" id="IPR001466">
    <property type="entry name" value="Beta-lactam-related"/>
</dbReference>
<dbReference type="EMBL" id="BMYZ01000003">
    <property type="protein sequence ID" value="GGY81678.1"/>
    <property type="molecule type" value="Genomic_DNA"/>
</dbReference>
<feature type="domain" description="Beta-lactamase-related" evidence="2">
    <location>
        <begin position="56"/>
        <end position="365"/>
    </location>
</feature>
<dbReference type="PROSITE" id="PS51257">
    <property type="entry name" value="PROKAR_LIPOPROTEIN"/>
    <property type="match status" value="1"/>
</dbReference>
<feature type="signal peptide" evidence="1">
    <location>
        <begin position="1"/>
        <end position="19"/>
    </location>
</feature>
<evidence type="ECO:0000256" key="1">
    <source>
        <dbReference type="SAM" id="SignalP"/>
    </source>
</evidence>
<accession>A0ABQ3B795</accession>
<dbReference type="Gene3D" id="3.40.710.10">
    <property type="entry name" value="DD-peptidase/beta-lactamase superfamily"/>
    <property type="match status" value="1"/>
</dbReference>
<name>A0ABQ3B795_9GAMM</name>
<dbReference type="InterPro" id="IPR050491">
    <property type="entry name" value="AmpC-like"/>
</dbReference>
<dbReference type="SUPFAM" id="SSF56601">
    <property type="entry name" value="beta-lactamase/transpeptidase-like"/>
    <property type="match status" value="1"/>
</dbReference>
<organism evidence="3 4">
    <name type="scientific">Cellvibrio zantedeschiae</name>
    <dbReference type="NCBI Taxonomy" id="1237077"/>
    <lineage>
        <taxon>Bacteria</taxon>
        <taxon>Pseudomonadati</taxon>
        <taxon>Pseudomonadota</taxon>
        <taxon>Gammaproteobacteria</taxon>
        <taxon>Cellvibrionales</taxon>
        <taxon>Cellvibrionaceae</taxon>
        <taxon>Cellvibrio</taxon>
    </lineage>
</organism>
<dbReference type="InterPro" id="IPR012338">
    <property type="entry name" value="Beta-lactam/transpept-like"/>
</dbReference>
<dbReference type="PANTHER" id="PTHR46825">
    <property type="entry name" value="D-ALANYL-D-ALANINE-CARBOXYPEPTIDASE/ENDOPEPTIDASE AMPH"/>
    <property type="match status" value="1"/>
</dbReference>
<dbReference type="RefSeq" id="WP_189419711.1">
    <property type="nucleotide sequence ID" value="NZ_BMYZ01000003.1"/>
</dbReference>
<dbReference type="Pfam" id="PF00144">
    <property type="entry name" value="Beta-lactamase"/>
    <property type="match status" value="1"/>
</dbReference>
<evidence type="ECO:0000313" key="3">
    <source>
        <dbReference type="EMBL" id="GGY81678.1"/>
    </source>
</evidence>
<gene>
    <name evidence="3" type="ORF">GCM10011613_27950</name>
</gene>
<reference evidence="4" key="1">
    <citation type="journal article" date="2019" name="Int. J. Syst. Evol. Microbiol.">
        <title>The Global Catalogue of Microorganisms (GCM) 10K type strain sequencing project: providing services to taxonomists for standard genome sequencing and annotation.</title>
        <authorList>
            <consortium name="The Broad Institute Genomics Platform"/>
            <consortium name="The Broad Institute Genome Sequencing Center for Infectious Disease"/>
            <person name="Wu L."/>
            <person name="Ma J."/>
        </authorList>
    </citation>
    <scope>NUCLEOTIDE SEQUENCE [LARGE SCALE GENOMIC DNA]</scope>
    <source>
        <strain evidence="4">KCTC 32239</strain>
    </source>
</reference>
<keyword evidence="1" id="KW-0732">Signal</keyword>
<dbReference type="Proteomes" id="UP000619761">
    <property type="component" value="Unassembled WGS sequence"/>
</dbReference>
<evidence type="ECO:0000313" key="4">
    <source>
        <dbReference type="Proteomes" id="UP000619761"/>
    </source>
</evidence>
<dbReference type="PANTHER" id="PTHR46825:SF9">
    <property type="entry name" value="BETA-LACTAMASE-RELATED DOMAIN-CONTAINING PROTEIN"/>
    <property type="match status" value="1"/>
</dbReference>
<feature type="chain" id="PRO_5046690647" description="Beta-lactamase-related domain-containing protein" evidence="1">
    <location>
        <begin position="20"/>
        <end position="375"/>
    </location>
</feature>